<protein>
    <submittedName>
        <fullName evidence="1">Uncharacterized protein</fullName>
    </submittedName>
</protein>
<organism evidence="1 2">
    <name type="scientific">Microbulbifer rhizosphaerae</name>
    <dbReference type="NCBI Taxonomy" id="1562603"/>
    <lineage>
        <taxon>Bacteria</taxon>
        <taxon>Pseudomonadati</taxon>
        <taxon>Pseudomonadota</taxon>
        <taxon>Gammaproteobacteria</taxon>
        <taxon>Cellvibrionales</taxon>
        <taxon>Microbulbiferaceae</taxon>
        <taxon>Microbulbifer</taxon>
    </lineage>
</organism>
<dbReference type="Proteomes" id="UP000535937">
    <property type="component" value="Unassembled WGS sequence"/>
</dbReference>
<gene>
    <name evidence="1" type="ORF">FHS09_002726</name>
</gene>
<proteinExistence type="predicted"/>
<name>A0A7W4WDW3_9GAMM</name>
<dbReference type="EMBL" id="JACHWZ010000012">
    <property type="protein sequence ID" value="MBB3061883.1"/>
    <property type="molecule type" value="Genomic_DNA"/>
</dbReference>
<accession>A0A7W4WDW3</accession>
<reference evidence="1 2" key="1">
    <citation type="submission" date="2020-08" db="EMBL/GenBank/DDBJ databases">
        <title>Genomic Encyclopedia of Type Strains, Phase III (KMG-III): the genomes of soil and plant-associated and newly described type strains.</title>
        <authorList>
            <person name="Whitman W."/>
        </authorList>
    </citation>
    <scope>NUCLEOTIDE SEQUENCE [LARGE SCALE GENOMIC DNA]</scope>
    <source>
        <strain evidence="1 2">CECT 8799</strain>
    </source>
</reference>
<dbReference type="AlphaFoldDB" id="A0A7W4WDW3"/>
<evidence type="ECO:0000313" key="2">
    <source>
        <dbReference type="Proteomes" id="UP000535937"/>
    </source>
</evidence>
<keyword evidence="2" id="KW-1185">Reference proteome</keyword>
<evidence type="ECO:0000313" key="1">
    <source>
        <dbReference type="EMBL" id="MBB3061883.1"/>
    </source>
</evidence>
<sequence length="61" mass="6680">MSKSSAGTTEAPGKNVLAKSGLNKSILDQGWFEFRRQWLSHRRAAAEHESDLSGVRPRIGG</sequence>
<comment type="caution">
    <text evidence="1">The sequence shown here is derived from an EMBL/GenBank/DDBJ whole genome shotgun (WGS) entry which is preliminary data.</text>
</comment>